<comment type="caution">
    <text evidence="4">The sequence shown here is derived from an EMBL/GenBank/DDBJ whole genome shotgun (WGS) entry which is preliminary data.</text>
</comment>
<dbReference type="EMBL" id="BMXB01000017">
    <property type="protein sequence ID" value="GHA47563.1"/>
    <property type="molecule type" value="Genomic_DNA"/>
</dbReference>
<organism evidence="4 5">
    <name type="scientific">Salinimicrobium marinum</name>
    <dbReference type="NCBI Taxonomy" id="680283"/>
    <lineage>
        <taxon>Bacteria</taxon>
        <taxon>Pseudomonadati</taxon>
        <taxon>Bacteroidota</taxon>
        <taxon>Flavobacteriia</taxon>
        <taxon>Flavobacteriales</taxon>
        <taxon>Flavobacteriaceae</taxon>
        <taxon>Salinimicrobium</taxon>
    </lineage>
</organism>
<keyword evidence="5" id="KW-1185">Reference proteome</keyword>
<keyword evidence="1" id="KW-0175">Coiled coil</keyword>
<dbReference type="AlphaFoldDB" id="A0A918SKN1"/>
<dbReference type="Pfam" id="PF07693">
    <property type="entry name" value="KAP_NTPase"/>
    <property type="match status" value="1"/>
</dbReference>
<dbReference type="Gene3D" id="3.40.50.300">
    <property type="entry name" value="P-loop containing nucleotide triphosphate hydrolases"/>
    <property type="match status" value="1"/>
</dbReference>
<dbReference type="InterPro" id="IPR011646">
    <property type="entry name" value="KAP_P-loop"/>
</dbReference>
<protein>
    <recommendedName>
        <fullName evidence="3">KAP NTPase domain-containing protein</fullName>
    </recommendedName>
</protein>
<dbReference type="RefSeq" id="WP_189605674.1">
    <property type="nucleotide sequence ID" value="NZ_BMXB01000017.1"/>
</dbReference>
<feature type="transmembrane region" description="Helical" evidence="2">
    <location>
        <begin position="72"/>
        <end position="89"/>
    </location>
</feature>
<keyword evidence="2" id="KW-0472">Membrane</keyword>
<proteinExistence type="predicted"/>
<reference evidence="4" key="2">
    <citation type="submission" date="2020-09" db="EMBL/GenBank/DDBJ databases">
        <authorList>
            <person name="Sun Q."/>
            <person name="Kim S."/>
        </authorList>
    </citation>
    <scope>NUCLEOTIDE SEQUENCE</scope>
    <source>
        <strain evidence="4">KCTC 12719</strain>
    </source>
</reference>
<evidence type="ECO:0000259" key="3">
    <source>
        <dbReference type="Pfam" id="PF07693"/>
    </source>
</evidence>
<reference evidence="4" key="1">
    <citation type="journal article" date="2014" name="Int. J. Syst. Evol. Microbiol.">
        <title>Complete genome sequence of Corynebacterium casei LMG S-19264T (=DSM 44701T), isolated from a smear-ripened cheese.</title>
        <authorList>
            <consortium name="US DOE Joint Genome Institute (JGI-PGF)"/>
            <person name="Walter F."/>
            <person name="Albersmeier A."/>
            <person name="Kalinowski J."/>
            <person name="Ruckert C."/>
        </authorList>
    </citation>
    <scope>NUCLEOTIDE SEQUENCE</scope>
    <source>
        <strain evidence="4">KCTC 12719</strain>
    </source>
</reference>
<evidence type="ECO:0000256" key="1">
    <source>
        <dbReference type="SAM" id="Coils"/>
    </source>
</evidence>
<feature type="transmembrane region" description="Helical" evidence="2">
    <location>
        <begin position="12"/>
        <end position="30"/>
    </location>
</feature>
<keyword evidence="2" id="KW-0812">Transmembrane</keyword>
<dbReference type="InterPro" id="IPR027417">
    <property type="entry name" value="P-loop_NTPase"/>
</dbReference>
<keyword evidence="2" id="KW-1133">Transmembrane helix</keyword>
<evidence type="ECO:0000313" key="4">
    <source>
        <dbReference type="EMBL" id="GHA47563.1"/>
    </source>
</evidence>
<dbReference type="Proteomes" id="UP000610456">
    <property type="component" value="Unassembled WGS sequence"/>
</dbReference>
<evidence type="ECO:0000313" key="5">
    <source>
        <dbReference type="Proteomes" id="UP000610456"/>
    </source>
</evidence>
<evidence type="ECO:0000256" key="2">
    <source>
        <dbReference type="SAM" id="Phobius"/>
    </source>
</evidence>
<dbReference type="SUPFAM" id="SSF52540">
    <property type="entry name" value="P-loop containing nucleoside triphosphate hydrolases"/>
    <property type="match status" value="1"/>
</dbReference>
<sequence>MIERNIKPSFIFFVALVIALIFLNQIAHFIGEIGEGFYNRDAIIASIIILIIVFFSYYYWPKIRTNYLSDRRITLGLFLIGIIYLFLRFTDSGLILKPYDSFFKYSDVILYPVVLHLVVLAKTFFKEYKINSGLQTEGKKSYFLQDSLHTSGEIDNEKILLKLQDSVQNFKPEHSFSIGINAVWGYGKSSFLKKFEKNYSELNGDAVIFWNHIWKNKGANAIIENFFQELKENLSPYSSSISSNIDNYVEAILSISPNDFSKYIKSGISIFSENETLERHFQEINRNIQVIDRQIIVLLDDLDRLERDEIISTLKIIRTISDFSHVIFIAGYDRDYIVQTLKIEKNNFLDKIFNVEINLLPFDETLISDELLTYVNEAYPISNNNTDVNGFNAGFRNIFGEIQDNKEVDLTIADLVEEDNCVEQPLRYNDFLQTYRDVKRFFNEFKFNASFLDNEEDVIAEEYILLKLLFYKFRNLQSILIPKLPFLLSKGTIDTENNKVQQFGGASLSNVYMFDSDAKGKINELLKTQNFSESDLSIINSVLCRLFKKRTPDYYNSNINSISKIYFTDMYLRNNIVGGKVSITDLQNGFKEAKLYAISKSISNNVNQAQFQISNEIKQFIFSNPPVKLDQFLDQLRSLNFLVHTNTFSDDQSTINLIREAYHAFYNKEKTSLIPDLIKVVNNESSGYLIRLFREVNLNLIRDNSNMHYSNKKTYANLELDSTDLKEILISKLKHLISNQGDPVEIFNTYSQHVEFLALDKQILRSQKGNELIKKDIEKRFVKYFKSSVFKSLKGEIDDNEGEFVGYSPNFSFAQIFSNPKTLEALQLDPQDKVIYDRFYKEGWENFKEFILTINKKDFKETDVDWEGVEKMKKFIYVYVENNCEPLNKDRYEKIYSELPF</sequence>
<gene>
    <name evidence="4" type="ORF">GCM10007103_30630</name>
</gene>
<feature type="transmembrane region" description="Helical" evidence="2">
    <location>
        <begin position="42"/>
        <end position="60"/>
    </location>
</feature>
<accession>A0A918SKN1</accession>
<feature type="domain" description="KAP NTPase" evidence="3">
    <location>
        <begin position="157"/>
        <end position="446"/>
    </location>
</feature>
<feature type="coiled-coil region" evidence="1">
    <location>
        <begin position="274"/>
        <end position="308"/>
    </location>
</feature>
<name>A0A918SKN1_9FLAO</name>